<protein>
    <submittedName>
        <fullName evidence="1">Uncharacterized protein</fullName>
    </submittedName>
</protein>
<reference evidence="1 2" key="1">
    <citation type="journal article" date="2024" name="Plant Biotechnol. J.">
        <title>Genome and CRISPR/Cas9 system of a widespread forest tree (Populus alba) in the world.</title>
        <authorList>
            <person name="Liu Y.J."/>
            <person name="Jiang P.F."/>
            <person name="Han X.M."/>
            <person name="Li X.Y."/>
            <person name="Wang H.M."/>
            <person name="Wang Y.J."/>
            <person name="Wang X.X."/>
            <person name="Zeng Q.Y."/>
        </authorList>
    </citation>
    <scope>NUCLEOTIDE SEQUENCE [LARGE SCALE GENOMIC DNA]</scope>
    <source>
        <strain evidence="2">cv. PAL-ZL1</strain>
    </source>
</reference>
<sequence>MLAREAQSSTTDRQGPPFVLSSNCIPICLPSFRRPENENVLKAYPFRDNRIESPVAMGTREPPSSLAQGISVQDHIIIA</sequence>
<comment type="caution">
    <text evidence="1">The sequence shown here is derived from an EMBL/GenBank/DDBJ whole genome shotgun (WGS) entry which is preliminary data.</text>
</comment>
<evidence type="ECO:0000313" key="1">
    <source>
        <dbReference type="EMBL" id="KAL3569125.1"/>
    </source>
</evidence>
<proteinExistence type="predicted"/>
<accession>A0ACC4ASB1</accession>
<dbReference type="EMBL" id="RCHU02000016">
    <property type="protein sequence ID" value="KAL3569125.1"/>
    <property type="molecule type" value="Genomic_DNA"/>
</dbReference>
<gene>
    <name evidence="1" type="ORF">D5086_029015</name>
</gene>
<dbReference type="Proteomes" id="UP000309997">
    <property type="component" value="Unassembled WGS sequence"/>
</dbReference>
<evidence type="ECO:0000313" key="2">
    <source>
        <dbReference type="Proteomes" id="UP000309997"/>
    </source>
</evidence>
<keyword evidence="2" id="KW-1185">Reference proteome</keyword>
<name>A0ACC4ASB1_POPAL</name>
<organism evidence="1 2">
    <name type="scientific">Populus alba</name>
    <name type="common">White poplar</name>
    <dbReference type="NCBI Taxonomy" id="43335"/>
    <lineage>
        <taxon>Eukaryota</taxon>
        <taxon>Viridiplantae</taxon>
        <taxon>Streptophyta</taxon>
        <taxon>Embryophyta</taxon>
        <taxon>Tracheophyta</taxon>
        <taxon>Spermatophyta</taxon>
        <taxon>Magnoliopsida</taxon>
        <taxon>eudicotyledons</taxon>
        <taxon>Gunneridae</taxon>
        <taxon>Pentapetalae</taxon>
        <taxon>rosids</taxon>
        <taxon>fabids</taxon>
        <taxon>Malpighiales</taxon>
        <taxon>Salicaceae</taxon>
        <taxon>Saliceae</taxon>
        <taxon>Populus</taxon>
    </lineage>
</organism>